<dbReference type="Pfam" id="PF03184">
    <property type="entry name" value="DDE_1"/>
    <property type="match status" value="1"/>
</dbReference>
<dbReference type="OrthoDB" id="5425161at2759"/>
<dbReference type="GO" id="GO:0003676">
    <property type="term" value="F:nucleic acid binding"/>
    <property type="evidence" value="ECO:0007669"/>
    <property type="project" value="InterPro"/>
</dbReference>
<dbReference type="AlphaFoldDB" id="A0A3N4JT43"/>
<proteinExistence type="predicted"/>
<evidence type="ECO:0000259" key="1">
    <source>
        <dbReference type="Pfam" id="PF03184"/>
    </source>
</evidence>
<dbReference type="EMBL" id="ML120382">
    <property type="protein sequence ID" value="RPB00189.1"/>
    <property type="molecule type" value="Genomic_DNA"/>
</dbReference>
<feature type="domain" description="DDE-1" evidence="1">
    <location>
        <begin position="3"/>
        <end position="69"/>
    </location>
</feature>
<dbReference type="InterPro" id="IPR004875">
    <property type="entry name" value="DDE_SF_endonuclease_dom"/>
</dbReference>
<evidence type="ECO:0000313" key="2">
    <source>
        <dbReference type="EMBL" id="RPB00189.1"/>
    </source>
</evidence>
<sequence length="75" mass="8649">SNKKLGLRWLKKVDDSGMKERAQENHCLLLIDGHTSHFNWKFINFCLNNKILPLCLPAHSTHLLQPLDVRPFGSL</sequence>
<name>A0A3N4JT43_9PEZI</name>
<protein>
    <recommendedName>
        <fullName evidence="1">DDE-1 domain-containing protein</fullName>
    </recommendedName>
</protein>
<dbReference type="STRING" id="1336337.A0A3N4JT43"/>
<dbReference type="Proteomes" id="UP000276215">
    <property type="component" value="Unassembled WGS sequence"/>
</dbReference>
<gene>
    <name evidence="2" type="ORF">L873DRAFT_1681530</name>
</gene>
<keyword evidence="3" id="KW-1185">Reference proteome</keyword>
<accession>A0A3N4JT43</accession>
<feature type="non-terminal residue" evidence="2">
    <location>
        <position position="1"/>
    </location>
</feature>
<organism evidence="2 3">
    <name type="scientific">Choiromyces venosus 120613-1</name>
    <dbReference type="NCBI Taxonomy" id="1336337"/>
    <lineage>
        <taxon>Eukaryota</taxon>
        <taxon>Fungi</taxon>
        <taxon>Dikarya</taxon>
        <taxon>Ascomycota</taxon>
        <taxon>Pezizomycotina</taxon>
        <taxon>Pezizomycetes</taxon>
        <taxon>Pezizales</taxon>
        <taxon>Tuberaceae</taxon>
        <taxon>Choiromyces</taxon>
    </lineage>
</organism>
<reference evidence="2 3" key="1">
    <citation type="journal article" date="2018" name="Nat. Ecol. Evol.">
        <title>Pezizomycetes genomes reveal the molecular basis of ectomycorrhizal truffle lifestyle.</title>
        <authorList>
            <person name="Murat C."/>
            <person name="Payen T."/>
            <person name="Noel B."/>
            <person name="Kuo A."/>
            <person name="Morin E."/>
            <person name="Chen J."/>
            <person name="Kohler A."/>
            <person name="Krizsan K."/>
            <person name="Balestrini R."/>
            <person name="Da Silva C."/>
            <person name="Montanini B."/>
            <person name="Hainaut M."/>
            <person name="Levati E."/>
            <person name="Barry K.W."/>
            <person name="Belfiori B."/>
            <person name="Cichocki N."/>
            <person name="Clum A."/>
            <person name="Dockter R.B."/>
            <person name="Fauchery L."/>
            <person name="Guy J."/>
            <person name="Iotti M."/>
            <person name="Le Tacon F."/>
            <person name="Lindquist E.A."/>
            <person name="Lipzen A."/>
            <person name="Malagnac F."/>
            <person name="Mello A."/>
            <person name="Molinier V."/>
            <person name="Miyauchi S."/>
            <person name="Poulain J."/>
            <person name="Riccioni C."/>
            <person name="Rubini A."/>
            <person name="Sitrit Y."/>
            <person name="Splivallo R."/>
            <person name="Traeger S."/>
            <person name="Wang M."/>
            <person name="Zifcakova L."/>
            <person name="Wipf D."/>
            <person name="Zambonelli A."/>
            <person name="Paolocci F."/>
            <person name="Nowrousian M."/>
            <person name="Ottonello S."/>
            <person name="Baldrian P."/>
            <person name="Spatafora J.W."/>
            <person name="Henrissat B."/>
            <person name="Nagy L.G."/>
            <person name="Aury J.M."/>
            <person name="Wincker P."/>
            <person name="Grigoriev I.V."/>
            <person name="Bonfante P."/>
            <person name="Martin F.M."/>
        </authorList>
    </citation>
    <scope>NUCLEOTIDE SEQUENCE [LARGE SCALE GENOMIC DNA]</scope>
    <source>
        <strain evidence="2 3">120613-1</strain>
    </source>
</reference>
<evidence type="ECO:0000313" key="3">
    <source>
        <dbReference type="Proteomes" id="UP000276215"/>
    </source>
</evidence>